<dbReference type="EMBL" id="CP157762">
    <property type="protein sequence ID" value="XBP94849.1"/>
    <property type="molecule type" value="Genomic_DNA"/>
</dbReference>
<accession>A0AAU7MBF3</accession>
<name>A0AAU7MBF3_9ACTN</name>
<evidence type="ECO:0000313" key="2">
    <source>
        <dbReference type="EMBL" id="XBP94849.1"/>
    </source>
</evidence>
<dbReference type="EMBL" id="CP159342">
    <property type="protein sequence ID" value="XCH75552.1"/>
    <property type="molecule type" value="Genomic_DNA"/>
</dbReference>
<reference evidence="3" key="2">
    <citation type="submission" date="2024-06" db="EMBL/GenBank/DDBJ databases">
        <title>Micromonospora mangrovi CCTCC AA 2012012 genome sequences.</title>
        <authorList>
            <person name="Gao J."/>
        </authorList>
    </citation>
    <scope>NUCLEOTIDE SEQUENCE</scope>
    <source>
        <strain evidence="3">CCTCC AA 2012012</strain>
    </source>
</reference>
<dbReference type="PANTHER" id="PTHR23026">
    <property type="entry name" value="NADPH NITROREDUCTASE"/>
    <property type="match status" value="1"/>
</dbReference>
<evidence type="ECO:0000313" key="3">
    <source>
        <dbReference type="EMBL" id="XCH75552.1"/>
    </source>
</evidence>
<dbReference type="GO" id="GO:0016491">
    <property type="term" value="F:oxidoreductase activity"/>
    <property type="evidence" value="ECO:0007669"/>
    <property type="project" value="InterPro"/>
</dbReference>
<dbReference type="RefSeq" id="WP_350935130.1">
    <property type="nucleotide sequence ID" value="NZ_CP157762.1"/>
</dbReference>
<protein>
    <submittedName>
        <fullName evidence="2">Nitroreductase</fullName>
    </submittedName>
</protein>
<gene>
    <name evidence="3" type="ORF">ABUL08_05530</name>
    <name evidence="2" type="ORF">VK199_05485</name>
</gene>
<feature type="region of interest" description="Disordered" evidence="1">
    <location>
        <begin position="194"/>
        <end position="229"/>
    </location>
</feature>
<dbReference type="NCBIfam" id="NF047509">
    <property type="entry name" value="Rv3131_FMN_oxido"/>
    <property type="match status" value="1"/>
</dbReference>
<sequence>MSQPSTWTEQTPTVRVLEAAARQSLHAPSVFNTQPWRWRIAGDALELRADPGRQLAATDPDGRLLVLSCGAALHHARISLTALGWGVEVDRLPDPADPGLLARLRTTGPTDLDVAAGPLVDAIPRRRTDRRAYGDRPVPEELLTRLREAVEAQGAYLHVVRLDQMPMLAVSTARAADAELADPAYRAELREWTNRPAGSGDGVPTATAVRPAPRRVPLRDHVPGGAAGLSAGTDFDRGAAYVILFGERDDPAAWLRGGEALSALLLTATAAGLATAPISDAIELAWPRRMMRDLLAGVGDPYLVVRVGWAPPGELPPAPRRRPADVIEVEDFGGAPPAGVGPGR</sequence>
<reference evidence="2" key="1">
    <citation type="submission" date="2024-01" db="EMBL/GenBank/DDBJ databases">
        <title>The genome sequence of Micromonospora mangrovi CCTCC AA 2012012.</title>
        <authorList>
            <person name="Gao J."/>
        </authorList>
    </citation>
    <scope>NUCLEOTIDE SEQUENCE</scope>
    <source>
        <strain evidence="2">CCTCC AA 2012012</strain>
    </source>
</reference>
<evidence type="ECO:0000256" key="1">
    <source>
        <dbReference type="SAM" id="MobiDB-lite"/>
    </source>
</evidence>
<dbReference type="Gene3D" id="3.40.109.10">
    <property type="entry name" value="NADH Oxidase"/>
    <property type="match status" value="1"/>
</dbReference>
<dbReference type="SUPFAM" id="SSF55469">
    <property type="entry name" value="FMN-dependent nitroreductase-like"/>
    <property type="match status" value="2"/>
</dbReference>
<dbReference type="InterPro" id="IPR000415">
    <property type="entry name" value="Nitroreductase-like"/>
</dbReference>
<dbReference type="AlphaFoldDB" id="A0AAU7MBF3"/>
<dbReference type="InterPro" id="IPR050627">
    <property type="entry name" value="Nitroreductase/BluB"/>
</dbReference>
<proteinExistence type="predicted"/>
<organism evidence="2">
    <name type="scientific">Micromonospora sp. CCTCC AA 2012012</name>
    <dbReference type="NCBI Taxonomy" id="3111921"/>
    <lineage>
        <taxon>Bacteria</taxon>
        <taxon>Bacillati</taxon>
        <taxon>Actinomycetota</taxon>
        <taxon>Actinomycetes</taxon>
        <taxon>Micromonosporales</taxon>
        <taxon>Micromonosporaceae</taxon>
        <taxon>Micromonospora</taxon>
    </lineage>
</organism>
<dbReference type="PANTHER" id="PTHR23026:SF123">
    <property type="entry name" value="NAD(P)H NITROREDUCTASE RV3131-RELATED"/>
    <property type="match status" value="1"/>
</dbReference>